<feature type="compositionally biased region" description="Basic and acidic residues" evidence="4">
    <location>
        <begin position="626"/>
        <end position="637"/>
    </location>
</feature>
<reference evidence="5" key="1">
    <citation type="journal article" date="2021" name="G3 (Bethesda)">
        <title>Genome and transcriptome analysis of the beet armyworm Spodoptera exigua reveals targets for pest control. .</title>
        <authorList>
            <person name="Simon S."/>
            <person name="Breeschoten T."/>
            <person name="Jansen H.J."/>
            <person name="Dirks R.P."/>
            <person name="Schranz M.E."/>
            <person name="Ros V.I.D."/>
        </authorList>
    </citation>
    <scope>NUCLEOTIDE SEQUENCE</scope>
    <source>
        <strain evidence="5">TB_SE_WUR_2020</strain>
    </source>
</reference>
<feature type="region of interest" description="Disordered" evidence="4">
    <location>
        <begin position="485"/>
        <end position="577"/>
    </location>
</feature>
<feature type="compositionally biased region" description="Basic and acidic residues" evidence="4">
    <location>
        <begin position="747"/>
        <end position="760"/>
    </location>
</feature>
<evidence type="ECO:0000256" key="3">
    <source>
        <dbReference type="PROSITE-ProRule" id="PRU00087"/>
    </source>
</evidence>
<dbReference type="PROSITE" id="PS50194">
    <property type="entry name" value="FILAMIN_REPEAT"/>
    <property type="match status" value="3"/>
</dbReference>
<feature type="compositionally biased region" description="Polar residues" evidence="4">
    <location>
        <begin position="548"/>
        <end position="572"/>
    </location>
</feature>
<evidence type="ECO:0000256" key="1">
    <source>
        <dbReference type="ARBA" id="ARBA00009238"/>
    </source>
</evidence>
<sequence>MRLAHRELDVPMVLEPEYLASPWLDELSGMTYLSYFMKPDSAGFRATLDWVNSRLERGINNFTVPTKVCNSRRFSSTLWDEVLFSLSIGVGVHPVLSARDLSQSDVEHLGVMAWATQLRNVPPRPPVHDMLRVALDSTSGRVGEPTYIKIESISNELSISDVKVSIVNPLEQESRLKLDARGAGEFIPEHAGMHEIVLTVDDIRVDGRYFFRVLPRLVTVPPPGMAPCAIGRAPRREDVDVTAHAPSGRAVPLEPRHPPPSAPGTTASSATFQPDEAGTWTIAITYKGEHIQGGPFTCEVFDPHGVRLSPGALEGAEPLKPHSFELDTSGCGVKGDLQLDIVHDKRSVMCALEKLSATKYRATFMPKAPGKHRLYIYFNGYDVHGSPHMFRVGSRSKKPRDSSSPSPAYARISSPVTRVRSESPMNQYNLYESNTKHSTSSVDRREERRDSTEYYKSSYGVEPKEKNYDVTDSAYSTSKATKKETYTRYGSESPRNRTASPITTKHLGNGSRLDVNRSASPYRASSPYRATSPVGRTTSPLARKDSPLNRTASPINRVNSPTDRYSPVTTTKRVVEKRSNYRMYSSYSGSQDNLDQASPLSSLEGDRARRLGSPIAGDPGGKSYHQRRDWDSVEKTRQMMSANSLESPKSPSERVPGQSTLDRETKRNTQLNKFTDYSRDSFNRQLDRLADDRDSDTYTSRQEFSKREVRESTYVVRDSSYSSVEEKQQQSFLSNRPPRDPTGGARSETDAAHARFRPIKRDNNRGAKGIIVKPSYKGVVGQPVEFIVDGSTAGPGHLELEVSGGNGALVASSVRPLGGHRYAAAFTPRLPRPHTVRVTFNDEHVPELPYSTIALQLLEHTLLILHSNFSQTSGPWYNTREYKALKSE</sequence>
<dbReference type="AlphaFoldDB" id="A0A922SDW5"/>
<gene>
    <name evidence="5" type="ORF">HF086_001313</name>
</gene>
<dbReference type="GO" id="GO:0051015">
    <property type="term" value="F:actin filament binding"/>
    <property type="evidence" value="ECO:0007669"/>
    <property type="project" value="InterPro"/>
</dbReference>
<feature type="region of interest" description="Disordered" evidence="4">
    <location>
        <begin position="391"/>
        <end position="460"/>
    </location>
</feature>
<dbReference type="PANTHER" id="PTHR38537:SF8">
    <property type="entry name" value="FILAMIN-A"/>
    <property type="match status" value="1"/>
</dbReference>
<dbReference type="InterPro" id="IPR014756">
    <property type="entry name" value="Ig_E-set"/>
</dbReference>
<accession>A0A922SDW5</accession>
<dbReference type="EMBL" id="JACEFF010000624">
    <property type="protein sequence ID" value="KAH9634111.1"/>
    <property type="molecule type" value="Genomic_DNA"/>
</dbReference>
<feature type="compositionally biased region" description="Polar residues" evidence="4">
    <location>
        <begin position="423"/>
        <end position="437"/>
    </location>
</feature>
<dbReference type="InterPro" id="IPR036872">
    <property type="entry name" value="CH_dom_sf"/>
</dbReference>
<dbReference type="Gene3D" id="2.60.40.10">
    <property type="entry name" value="Immunoglobulins"/>
    <property type="match status" value="3"/>
</dbReference>
<dbReference type="PANTHER" id="PTHR38537">
    <property type="entry name" value="JITTERBUG, ISOFORM N"/>
    <property type="match status" value="1"/>
</dbReference>
<feature type="region of interest" description="Disordered" evidence="4">
    <location>
        <begin position="246"/>
        <end position="273"/>
    </location>
</feature>
<organism evidence="5 6">
    <name type="scientific">Spodoptera exigua</name>
    <name type="common">Beet armyworm</name>
    <name type="synonym">Noctua fulgens</name>
    <dbReference type="NCBI Taxonomy" id="7107"/>
    <lineage>
        <taxon>Eukaryota</taxon>
        <taxon>Metazoa</taxon>
        <taxon>Ecdysozoa</taxon>
        <taxon>Arthropoda</taxon>
        <taxon>Hexapoda</taxon>
        <taxon>Insecta</taxon>
        <taxon>Pterygota</taxon>
        <taxon>Neoptera</taxon>
        <taxon>Endopterygota</taxon>
        <taxon>Lepidoptera</taxon>
        <taxon>Glossata</taxon>
        <taxon>Ditrysia</taxon>
        <taxon>Noctuoidea</taxon>
        <taxon>Noctuidae</taxon>
        <taxon>Amphipyrinae</taxon>
        <taxon>Spodoptera</taxon>
    </lineage>
</organism>
<feature type="repeat" description="Filamin" evidence="3">
    <location>
        <begin position="238"/>
        <end position="300"/>
    </location>
</feature>
<protein>
    <submittedName>
        <fullName evidence="5">Uncharacterized protein</fullName>
    </submittedName>
</protein>
<dbReference type="InterPro" id="IPR013783">
    <property type="entry name" value="Ig-like_fold"/>
</dbReference>
<dbReference type="InterPro" id="IPR017868">
    <property type="entry name" value="Filamin/ABP280_repeat-like"/>
</dbReference>
<comment type="similarity">
    <text evidence="1">Belongs to the filamin family.</text>
</comment>
<dbReference type="SUPFAM" id="SSF81296">
    <property type="entry name" value="E set domains"/>
    <property type="match status" value="3"/>
</dbReference>
<dbReference type="InterPro" id="IPR001298">
    <property type="entry name" value="Filamin/ABP280_rpt"/>
</dbReference>
<evidence type="ECO:0000313" key="6">
    <source>
        <dbReference type="Proteomes" id="UP000814243"/>
    </source>
</evidence>
<feature type="compositionally biased region" description="Basic and acidic residues" evidence="4">
    <location>
        <begin position="676"/>
        <end position="696"/>
    </location>
</feature>
<feature type="compositionally biased region" description="Basic and acidic residues" evidence="4">
    <location>
        <begin position="442"/>
        <end position="453"/>
    </location>
</feature>
<comment type="caution">
    <text evidence="5">The sequence shown here is derived from an EMBL/GenBank/DDBJ whole genome shotgun (WGS) entry which is preliminary data.</text>
</comment>
<feature type="repeat" description="Filamin" evidence="3">
    <location>
        <begin position="298"/>
        <end position="392"/>
    </location>
</feature>
<dbReference type="GO" id="GO:0030036">
    <property type="term" value="P:actin cytoskeleton organization"/>
    <property type="evidence" value="ECO:0007669"/>
    <property type="project" value="InterPro"/>
</dbReference>
<feature type="compositionally biased region" description="Polar residues" evidence="4">
    <location>
        <begin position="638"/>
        <end position="650"/>
    </location>
</feature>
<evidence type="ECO:0000256" key="2">
    <source>
        <dbReference type="ARBA" id="ARBA00022737"/>
    </source>
</evidence>
<evidence type="ECO:0000313" key="5">
    <source>
        <dbReference type="EMBL" id="KAH9634111.1"/>
    </source>
</evidence>
<dbReference type="Proteomes" id="UP000814243">
    <property type="component" value="Unassembled WGS sequence"/>
</dbReference>
<dbReference type="Pfam" id="PF00630">
    <property type="entry name" value="Filamin"/>
    <property type="match status" value="2"/>
</dbReference>
<dbReference type="InterPro" id="IPR044801">
    <property type="entry name" value="Filamin"/>
</dbReference>
<evidence type="ECO:0000256" key="4">
    <source>
        <dbReference type="SAM" id="MobiDB-lite"/>
    </source>
</evidence>
<feature type="repeat" description="Filamin" evidence="3">
    <location>
        <begin position="767"/>
        <end position="854"/>
    </location>
</feature>
<keyword evidence="2" id="KW-0677">Repeat</keyword>
<dbReference type="SMART" id="SM00557">
    <property type="entry name" value="IG_FLMN"/>
    <property type="match status" value="3"/>
</dbReference>
<proteinExistence type="inferred from homology"/>
<feature type="compositionally biased region" description="Polar residues" evidence="4">
    <location>
        <begin position="719"/>
        <end position="734"/>
    </location>
</feature>
<feature type="region of interest" description="Disordered" evidence="4">
    <location>
        <begin position="609"/>
        <end position="760"/>
    </location>
</feature>
<dbReference type="Gene3D" id="1.10.418.10">
    <property type="entry name" value="Calponin-like domain"/>
    <property type="match status" value="1"/>
</dbReference>
<name>A0A922SDW5_SPOEX</name>